<dbReference type="AlphaFoldDB" id="A0A0F9UKU5"/>
<protein>
    <submittedName>
        <fullName evidence="1">Uncharacterized protein</fullName>
    </submittedName>
</protein>
<proteinExistence type="predicted"/>
<name>A0A0F9UKU5_9ZZZZ</name>
<reference evidence="1" key="1">
    <citation type="journal article" date="2015" name="Nature">
        <title>Complex archaea that bridge the gap between prokaryotes and eukaryotes.</title>
        <authorList>
            <person name="Spang A."/>
            <person name="Saw J.H."/>
            <person name="Jorgensen S.L."/>
            <person name="Zaremba-Niedzwiedzka K."/>
            <person name="Martijn J."/>
            <person name="Lind A.E."/>
            <person name="van Eijk R."/>
            <person name="Schleper C."/>
            <person name="Guy L."/>
            <person name="Ettema T.J."/>
        </authorList>
    </citation>
    <scope>NUCLEOTIDE SEQUENCE</scope>
</reference>
<accession>A0A0F9UKU5</accession>
<gene>
    <name evidence="1" type="ORF">LCGC14_0251190</name>
</gene>
<dbReference type="EMBL" id="LAZR01000131">
    <property type="protein sequence ID" value="KKN88047.1"/>
    <property type="molecule type" value="Genomic_DNA"/>
</dbReference>
<sequence>MTEIQRAVLAQMPGAVYVTLNNRGWVFPIDVRNDPDLATWILGTWLADAWIADREVA</sequence>
<organism evidence="1">
    <name type="scientific">marine sediment metagenome</name>
    <dbReference type="NCBI Taxonomy" id="412755"/>
    <lineage>
        <taxon>unclassified sequences</taxon>
        <taxon>metagenomes</taxon>
        <taxon>ecological metagenomes</taxon>
    </lineage>
</organism>
<evidence type="ECO:0000313" key="1">
    <source>
        <dbReference type="EMBL" id="KKN88047.1"/>
    </source>
</evidence>
<comment type="caution">
    <text evidence="1">The sequence shown here is derived from an EMBL/GenBank/DDBJ whole genome shotgun (WGS) entry which is preliminary data.</text>
</comment>